<dbReference type="InterPro" id="IPR004843">
    <property type="entry name" value="Calcineurin-like_PHP"/>
</dbReference>
<feature type="domain" description="Calcineurin-like phosphoesterase" evidence="1">
    <location>
        <begin position="91"/>
        <end position="251"/>
    </location>
</feature>
<dbReference type="InterPro" id="IPR029052">
    <property type="entry name" value="Metallo-depent_PP-like"/>
</dbReference>
<gene>
    <name evidence="2" type="ORF">H2201_007676</name>
</gene>
<dbReference type="Pfam" id="PF00149">
    <property type="entry name" value="Metallophos"/>
    <property type="match status" value="1"/>
</dbReference>
<dbReference type="CDD" id="cd07379">
    <property type="entry name" value="MPP_239FB"/>
    <property type="match status" value="1"/>
</dbReference>
<dbReference type="Gene3D" id="3.60.21.10">
    <property type="match status" value="1"/>
</dbReference>
<dbReference type="EMBL" id="JAPDRL010000084">
    <property type="protein sequence ID" value="KAJ9658711.1"/>
    <property type="molecule type" value="Genomic_DNA"/>
</dbReference>
<proteinExistence type="predicted"/>
<dbReference type="PANTHER" id="PTHR12905">
    <property type="entry name" value="METALLOPHOSPHOESTERASE"/>
    <property type="match status" value="1"/>
</dbReference>
<reference evidence="2" key="1">
    <citation type="submission" date="2022-10" db="EMBL/GenBank/DDBJ databases">
        <title>Culturing micro-colonial fungi from biological soil crusts in the Mojave desert and describing Neophaeococcomyces mojavensis, and introducing the new genera and species Taxawa tesnikishii.</title>
        <authorList>
            <person name="Kurbessoian T."/>
            <person name="Stajich J.E."/>
        </authorList>
    </citation>
    <scope>NUCLEOTIDE SEQUENCE</scope>
    <source>
        <strain evidence="2">TK_1</strain>
    </source>
</reference>
<evidence type="ECO:0000313" key="2">
    <source>
        <dbReference type="EMBL" id="KAJ9658711.1"/>
    </source>
</evidence>
<dbReference type="SUPFAM" id="SSF56300">
    <property type="entry name" value="Metallo-dependent phosphatases"/>
    <property type="match status" value="1"/>
</dbReference>
<dbReference type="PANTHER" id="PTHR12905:SF18">
    <property type="entry name" value="ESTER HYDROLASE, PUTATIVE (AFU_ORTHOLOGUE AFUA_4G03130)-RELATED"/>
    <property type="match status" value="1"/>
</dbReference>
<accession>A0ABQ9NLW9</accession>
<dbReference type="InterPro" id="IPR051693">
    <property type="entry name" value="UPF0046_metallophosphoest"/>
</dbReference>
<evidence type="ECO:0000259" key="1">
    <source>
        <dbReference type="Pfam" id="PF00149"/>
    </source>
</evidence>
<protein>
    <recommendedName>
        <fullName evidence="1">Calcineurin-like phosphoesterase domain-containing protein</fullName>
    </recommendedName>
</protein>
<organism evidence="2 3">
    <name type="scientific">Coniosporium apollinis</name>
    <dbReference type="NCBI Taxonomy" id="61459"/>
    <lineage>
        <taxon>Eukaryota</taxon>
        <taxon>Fungi</taxon>
        <taxon>Dikarya</taxon>
        <taxon>Ascomycota</taxon>
        <taxon>Pezizomycotina</taxon>
        <taxon>Dothideomycetes</taxon>
        <taxon>Dothideomycetes incertae sedis</taxon>
        <taxon>Coniosporium</taxon>
    </lineage>
</organism>
<keyword evidence="3" id="KW-1185">Reference proteome</keyword>
<name>A0ABQ9NLW9_9PEZI</name>
<sequence length="324" mass="36633">MKGSGAAFLVHVTRPIHQRSFSVIFSSRGGLDALLERKRPSAWQQFFSAPAVYTARTICNWRPATPAQSSSTPITVVCVSDTHNSQPYIPPGDILIHAGDLTQFGSFQKLQTSIDWLNILPHKHKIVVAGNHDLHLDPAFRNPNPEQRGTIEWGNIRYLQDDSIDLKCAGGRTVRVFGNPWIIRHGNWAFQYPHSVDVWRNTIPPNTDILVTHTPPRGHLDLKYSGCAFLLDELWRLKSKPRLHVFGHVHEGYGQEWVMFDGLQKAYEDVMRGERGFWALWRVVLQFLKVRTWPGKGGPTLIVNAAMVGGLRDEVKRVAVTVQL</sequence>
<dbReference type="Proteomes" id="UP001172684">
    <property type="component" value="Unassembled WGS sequence"/>
</dbReference>
<evidence type="ECO:0000313" key="3">
    <source>
        <dbReference type="Proteomes" id="UP001172684"/>
    </source>
</evidence>
<comment type="caution">
    <text evidence="2">The sequence shown here is derived from an EMBL/GenBank/DDBJ whole genome shotgun (WGS) entry which is preliminary data.</text>
</comment>